<evidence type="ECO:0000256" key="1">
    <source>
        <dbReference type="SAM" id="MobiDB-lite"/>
    </source>
</evidence>
<feature type="region of interest" description="Disordered" evidence="1">
    <location>
        <begin position="127"/>
        <end position="152"/>
    </location>
</feature>
<feature type="compositionally biased region" description="Polar residues" evidence="1">
    <location>
        <begin position="92"/>
        <end position="114"/>
    </location>
</feature>
<evidence type="ECO:0000313" key="2">
    <source>
        <dbReference type="EMBL" id="PMD12251.1"/>
    </source>
</evidence>
<dbReference type="EMBL" id="KZ613557">
    <property type="protein sequence ID" value="PMD12251.1"/>
    <property type="molecule type" value="Genomic_DNA"/>
</dbReference>
<feature type="compositionally biased region" description="Polar residues" evidence="1">
    <location>
        <begin position="127"/>
        <end position="149"/>
    </location>
</feature>
<dbReference type="Proteomes" id="UP000235672">
    <property type="component" value="Unassembled WGS sequence"/>
</dbReference>
<feature type="region of interest" description="Disordered" evidence="1">
    <location>
        <begin position="225"/>
        <end position="253"/>
    </location>
</feature>
<feature type="compositionally biased region" description="Basic and acidic residues" evidence="1">
    <location>
        <begin position="62"/>
        <end position="75"/>
    </location>
</feature>
<dbReference type="AlphaFoldDB" id="A0A2J6PDY0"/>
<accession>A0A2J6PDY0</accession>
<feature type="region of interest" description="Disordered" evidence="1">
    <location>
        <begin position="1"/>
        <end position="114"/>
    </location>
</feature>
<feature type="compositionally biased region" description="Pro residues" evidence="1">
    <location>
        <begin position="227"/>
        <end position="244"/>
    </location>
</feature>
<organism evidence="2 3">
    <name type="scientific">Hyaloscypha hepaticicola</name>
    <dbReference type="NCBI Taxonomy" id="2082293"/>
    <lineage>
        <taxon>Eukaryota</taxon>
        <taxon>Fungi</taxon>
        <taxon>Dikarya</taxon>
        <taxon>Ascomycota</taxon>
        <taxon>Pezizomycotina</taxon>
        <taxon>Leotiomycetes</taxon>
        <taxon>Helotiales</taxon>
        <taxon>Hyaloscyphaceae</taxon>
        <taxon>Hyaloscypha</taxon>
    </lineage>
</organism>
<feature type="region of interest" description="Disordered" evidence="1">
    <location>
        <begin position="272"/>
        <end position="291"/>
    </location>
</feature>
<dbReference type="OrthoDB" id="3546672at2759"/>
<evidence type="ECO:0000313" key="3">
    <source>
        <dbReference type="Proteomes" id="UP000235672"/>
    </source>
</evidence>
<proteinExistence type="predicted"/>
<reference evidence="2 3" key="1">
    <citation type="submission" date="2016-05" db="EMBL/GenBank/DDBJ databases">
        <title>A degradative enzymes factory behind the ericoid mycorrhizal symbiosis.</title>
        <authorList>
            <consortium name="DOE Joint Genome Institute"/>
            <person name="Martino E."/>
            <person name="Morin E."/>
            <person name="Grelet G."/>
            <person name="Kuo A."/>
            <person name="Kohler A."/>
            <person name="Daghino S."/>
            <person name="Barry K."/>
            <person name="Choi C."/>
            <person name="Cichocki N."/>
            <person name="Clum A."/>
            <person name="Copeland A."/>
            <person name="Hainaut M."/>
            <person name="Haridas S."/>
            <person name="Labutti K."/>
            <person name="Lindquist E."/>
            <person name="Lipzen A."/>
            <person name="Khouja H.-R."/>
            <person name="Murat C."/>
            <person name="Ohm R."/>
            <person name="Olson A."/>
            <person name="Spatafora J."/>
            <person name="Veneault-Fourrey C."/>
            <person name="Henrissat B."/>
            <person name="Grigoriev I."/>
            <person name="Martin F."/>
            <person name="Perotto S."/>
        </authorList>
    </citation>
    <scope>NUCLEOTIDE SEQUENCE [LARGE SCALE GENOMIC DNA]</scope>
    <source>
        <strain evidence="2 3">UAMH 7357</strain>
    </source>
</reference>
<name>A0A2J6PDY0_9HELO</name>
<feature type="compositionally biased region" description="Polar residues" evidence="1">
    <location>
        <begin position="7"/>
        <end position="29"/>
    </location>
</feature>
<feature type="region of interest" description="Disordered" evidence="1">
    <location>
        <begin position="176"/>
        <end position="204"/>
    </location>
</feature>
<sequence>MPARQHLNFTTQQPGTQKGSGVNPQQQPPQLGRVGQSADSIPQKGPARPSAFLKKRKTNSKVRWDDLIVDNEHTPKVLSVRPPTPPLGNRPTGLSENSAYSHPSQMLSTSTVESAHTANTSVKMYSPSIRPQQSAGSSGQNTLSGSAPQPQAYLPSQHLATAASGRNTTYVLSTHRPDQASAANSESKRKTVVATKGHSREVDMSSVKDFRHTKMQRTAGRAYRVPPAVPDAPQPRMHGPPPTPRITRLPTPDLPELKMSMFCSCGDARCNKKAHRKMNEQSKKPYGPSTQ</sequence>
<protein>
    <submittedName>
        <fullName evidence="2">Uncharacterized protein</fullName>
    </submittedName>
</protein>
<gene>
    <name evidence="2" type="ORF">NA56DRAFT_652612</name>
</gene>
<keyword evidence="3" id="KW-1185">Reference proteome</keyword>